<feature type="transmembrane region" description="Helical" evidence="2">
    <location>
        <begin position="127"/>
        <end position="148"/>
    </location>
</feature>
<dbReference type="EMBL" id="JBITLV010000004">
    <property type="protein sequence ID" value="MFI7588255.1"/>
    <property type="molecule type" value="Genomic_DNA"/>
</dbReference>
<comment type="caution">
    <text evidence="3">The sequence shown here is derived from an EMBL/GenBank/DDBJ whole genome shotgun (WGS) entry which is preliminary data.</text>
</comment>
<accession>A0ABW8APE6</accession>
<evidence type="ECO:0000313" key="3">
    <source>
        <dbReference type="EMBL" id="MFI7588255.1"/>
    </source>
</evidence>
<feature type="transmembrane region" description="Helical" evidence="2">
    <location>
        <begin position="160"/>
        <end position="179"/>
    </location>
</feature>
<name>A0ABW8APE6_9ACTN</name>
<keyword evidence="2" id="KW-0812">Transmembrane</keyword>
<keyword evidence="2" id="KW-0472">Membrane</keyword>
<gene>
    <name evidence="3" type="ORF">ACIB24_14395</name>
</gene>
<keyword evidence="2" id="KW-1133">Transmembrane helix</keyword>
<reference evidence="3 4" key="1">
    <citation type="submission" date="2024-10" db="EMBL/GenBank/DDBJ databases">
        <title>The Natural Products Discovery Center: Release of the First 8490 Sequenced Strains for Exploring Actinobacteria Biosynthetic Diversity.</title>
        <authorList>
            <person name="Kalkreuter E."/>
            <person name="Kautsar S.A."/>
            <person name="Yang D."/>
            <person name="Bader C.D."/>
            <person name="Teijaro C.N."/>
            <person name="Fluegel L."/>
            <person name="Davis C.M."/>
            <person name="Simpson J.R."/>
            <person name="Lauterbach L."/>
            <person name="Steele A.D."/>
            <person name="Gui C."/>
            <person name="Meng S."/>
            <person name="Li G."/>
            <person name="Viehrig K."/>
            <person name="Ye F."/>
            <person name="Su P."/>
            <person name="Kiefer A.F."/>
            <person name="Nichols A."/>
            <person name="Cepeda A.J."/>
            <person name="Yan W."/>
            <person name="Fan B."/>
            <person name="Jiang Y."/>
            <person name="Adhikari A."/>
            <person name="Zheng C.-J."/>
            <person name="Schuster L."/>
            <person name="Cowan T.M."/>
            <person name="Smanski M.J."/>
            <person name="Chevrette M.G."/>
            <person name="De Carvalho L.P.S."/>
            <person name="Shen B."/>
        </authorList>
    </citation>
    <scope>NUCLEOTIDE SEQUENCE [LARGE SCALE GENOMIC DNA]</scope>
    <source>
        <strain evidence="3 4">NPDC049639</strain>
    </source>
</reference>
<feature type="transmembrane region" description="Helical" evidence="2">
    <location>
        <begin position="333"/>
        <end position="350"/>
    </location>
</feature>
<feature type="transmembrane region" description="Helical" evidence="2">
    <location>
        <begin position="393"/>
        <end position="411"/>
    </location>
</feature>
<feature type="transmembrane region" description="Helical" evidence="2">
    <location>
        <begin position="432"/>
        <end position="457"/>
    </location>
</feature>
<feature type="transmembrane region" description="Helical" evidence="2">
    <location>
        <begin position="362"/>
        <end position="381"/>
    </location>
</feature>
<protein>
    <recommendedName>
        <fullName evidence="5">Integral membrane protein</fullName>
    </recommendedName>
</protein>
<evidence type="ECO:0000313" key="4">
    <source>
        <dbReference type="Proteomes" id="UP001612915"/>
    </source>
</evidence>
<dbReference type="Proteomes" id="UP001612915">
    <property type="component" value="Unassembled WGS sequence"/>
</dbReference>
<evidence type="ECO:0008006" key="5">
    <source>
        <dbReference type="Google" id="ProtNLM"/>
    </source>
</evidence>
<feature type="transmembrane region" description="Helical" evidence="2">
    <location>
        <begin position="299"/>
        <end position="321"/>
    </location>
</feature>
<sequence length="654" mass="70287">MSGTGAPPGRAELRRDRSRRAARTPDGPGPVEPAGADVVTVPLTSGPAGTVLRLRVVPTAWLLIVVHLVLTATRLARGWWWQDDLNLLALARRPFGTDLLFADYNGHLVPGTFAIAWLVDRIGPLTWWPAATAIWLLTAATDLALLALLRRMFGNRPGILVPLGMFCATAVTLTSTLWWAAAMQWLPVTFALVASLYGHIGYWATGRLRDLAVAVGAILFGLLFFEKALTVLVVLGLYAVAYQVSGTWLTRPFRALWAHPFYWLLQLGLAVGFLVAYLGRVQIDTGGPQKSGLGDYLTLVRYMVLESFLPSLVGGPLRWLAPNDTATAWPGPVWPLTVLALLVCLATVVLTARLHPGAWRGWALLGVFVTVSVVLVARTRLGFVGPLIGRDTRYITDTAAMAAVALGLAIMPLRPGLDAGLARPNGRPGPSWVFGTGGRVAVGGLVTVLVMSLGGLVSGETYMGHWTKNPTRTYFDNLRSSLDSQSDGGTRPVRMFPDETLPESVMTATFEDSRKLTYISRMLDQQPTFVGSAAELYTVTEDGRVVRAAVDSSPVSLPTTCSTDGRLVVRLSSRVIEWRWKLQLSYLTNRAGSATVQLGTTGSPVRFDLAKGLGSVFVDVPGGPANTLVIDDLGSTTLCLGAYALGNKLKPAPT</sequence>
<organism evidence="3 4">
    <name type="scientific">Spongisporangium articulatum</name>
    <dbReference type="NCBI Taxonomy" id="3362603"/>
    <lineage>
        <taxon>Bacteria</taxon>
        <taxon>Bacillati</taxon>
        <taxon>Actinomycetota</taxon>
        <taxon>Actinomycetes</taxon>
        <taxon>Kineosporiales</taxon>
        <taxon>Kineosporiaceae</taxon>
        <taxon>Spongisporangium</taxon>
    </lineage>
</organism>
<evidence type="ECO:0000256" key="2">
    <source>
        <dbReference type="SAM" id="Phobius"/>
    </source>
</evidence>
<dbReference type="RefSeq" id="WP_398281481.1">
    <property type="nucleotide sequence ID" value="NZ_JBITLV010000004.1"/>
</dbReference>
<feature type="transmembrane region" description="Helical" evidence="2">
    <location>
        <begin position="60"/>
        <end position="80"/>
    </location>
</feature>
<feature type="region of interest" description="Disordered" evidence="1">
    <location>
        <begin position="1"/>
        <end position="37"/>
    </location>
</feature>
<feature type="transmembrane region" description="Helical" evidence="2">
    <location>
        <begin position="211"/>
        <end position="241"/>
    </location>
</feature>
<evidence type="ECO:0000256" key="1">
    <source>
        <dbReference type="SAM" id="MobiDB-lite"/>
    </source>
</evidence>
<feature type="transmembrane region" description="Helical" evidence="2">
    <location>
        <begin position="261"/>
        <end position="279"/>
    </location>
</feature>
<proteinExistence type="predicted"/>
<keyword evidence="4" id="KW-1185">Reference proteome</keyword>
<feature type="transmembrane region" description="Helical" evidence="2">
    <location>
        <begin position="185"/>
        <end position="204"/>
    </location>
</feature>